<proteinExistence type="predicted"/>
<dbReference type="EC" id="1.1.1.298" evidence="2"/>
<keyword evidence="3" id="KW-1185">Reference proteome</keyword>
<organism evidence="2 3">
    <name type="scientific">Cellulomonas denverensis</name>
    <dbReference type="NCBI Taxonomy" id="264297"/>
    <lineage>
        <taxon>Bacteria</taxon>
        <taxon>Bacillati</taxon>
        <taxon>Actinomycetota</taxon>
        <taxon>Actinomycetes</taxon>
        <taxon>Micrococcales</taxon>
        <taxon>Cellulomonadaceae</taxon>
        <taxon>Cellulomonas</taxon>
    </lineage>
</organism>
<dbReference type="NCBIfam" id="NF003768">
    <property type="entry name" value="PRK05365.1"/>
    <property type="match status" value="1"/>
</dbReference>
<dbReference type="Gene3D" id="3.40.109.10">
    <property type="entry name" value="NADH Oxidase"/>
    <property type="match status" value="1"/>
</dbReference>
<name>A0A7X6KX79_9CELL</name>
<feature type="domain" description="Nitroreductase" evidence="1">
    <location>
        <begin position="24"/>
        <end position="182"/>
    </location>
</feature>
<evidence type="ECO:0000313" key="3">
    <source>
        <dbReference type="Proteomes" id="UP000581206"/>
    </source>
</evidence>
<dbReference type="AlphaFoldDB" id="A0A7X6KX79"/>
<dbReference type="GO" id="GO:0035527">
    <property type="term" value="F:3-hydroxypropionate dehydrogenase (NADP+) activity"/>
    <property type="evidence" value="ECO:0007669"/>
    <property type="project" value="UniProtKB-EC"/>
</dbReference>
<evidence type="ECO:0000313" key="2">
    <source>
        <dbReference type="EMBL" id="NKY23629.1"/>
    </source>
</evidence>
<dbReference type="InterPro" id="IPR000415">
    <property type="entry name" value="Nitroreductase-like"/>
</dbReference>
<dbReference type="RefSeq" id="WP_168630759.1">
    <property type="nucleotide sequence ID" value="NZ_BONL01000026.1"/>
</dbReference>
<gene>
    <name evidence="2" type="ORF">HGA03_13230</name>
</gene>
<dbReference type="InterPro" id="IPR050461">
    <property type="entry name" value="Nitroreductase_HadB/RutE"/>
</dbReference>
<dbReference type="EMBL" id="JAAXOX010000007">
    <property type="protein sequence ID" value="NKY23629.1"/>
    <property type="molecule type" value="Genomic_DNA"/>
</dbReference>
<dbReference type="InterPro" id="IPR029479">
    <property type="entry name" value="Nitroreductase"/>
</dbReference>
<accession>A0A7X6KX79</accession>
<protein>
    <submittedName>
        <fullName evidence="2">Malonic semialdehyde reductase</fullName>
        <ecNumber evidence="2">1.1.1.298</ecNumber>
    </submittedName>
</protein>
<dbReference type="PANTHER" id="PTHR43543:SF1">
    <property type="entry name" value="MALONIC SEMIALDEHYDE REDUCTASE RUTE-RELATED"/>
    <property type="match status" value="1"/>
</dbReference>
<dbReference type="Proteomes" id="UP000581206">
    <property type="component" value="Unassembled WGS sequence"/>
</dbReference>
<reference evidence="2 3" key="1">
    <citation type="submission" date="2020-04" db="EMBL/GenBank/DDBJ databases">
        <title>MicrobeNet Type strains.</title>
        <authorList>
            <person name="Nicholson A.C."/>
        </authorList>
    </citation>
    <scope>NUCLEOTIDE SEQUENCE [LARGE SCALE GENOMIC DNA]</scope>
    <source>
        <strain evidence="2 3">ATCC BAA-788</strain>
    </source>
</reference>
<comment type="caution">
    <text evidence="2">The sequence shown here is derived from an EMBL/GenBank/DDBJ whole genome shotgun (WGS) entry which is preliminary data.</text>
</comment>
<evidence type="ECO:0000259" key="1">
    <source>
        <dbReference type="Pfam" id="PF00881"/>
    </source>
</evidence>
<dbReference type="SUPFAM" id="SSF55469">
    <property type="entry name" value="FMN-dependent nitroreductase-like"/>
    <property type="match status" value="1"/>
</dbReference>
<dbReference type="PANTHER" id="PTHR43543">
    <property type="entry name" value="MALONIC SEMIALDEHYDE REDUCTASE RUTE-RELATED"/>
    <property type="match status" value="1"/>
</dbReference>
<dbReference type="Pfam" id="PF00881">
    <property type="entry name" value="Nitroreductase"/>
    <property type="match status" value="1"/>
</dbReference>
<sequence>MTTDTATSSALVPDEVTDLLFRTARTVNTFAEDEVTDEQIRAVWDVVRWGPTAMNSLPLRLLLVRTPAGRERLVSHMADGNKAKTQRAPLSIVVAADVDFHEQMPRLAPHIPGVRDNLHPNQAARTAMARDNAFLQLGYLIVGLRAAGLQVGPMTGFDAAGVDAEFFTGTGWRALAVLNVGHAPADVDGFGMPASWPRQTRLDFEDVAQAV</sequence>
<keyword evidence="2" id="KW-0560">Oxidoreductase</keyword>